<accession>A0AC55D3P6</accession>
<evidence type="ECO:0000313" key="1">
    <source>
        <dbReference type="Proteomes" id="UP000694863"/>
    </source>
</evidence>
<gene>
    <name evidence="2" type="primary">LSP1</name>
</gene>
<reference evidence="2" key="1">
    <citation type="submission" date="2025-08" db="UniProtKB">
        <authorList>
            <consortium name="RefSeq"/>
        </authorList>
    </citation>
    <scope>IDENTIFICATION</scope>
</reference>
<evidence type="ECO:0000313" key="2">
    <source>
        <dbReference type="RefSeq" id="XP_045146361.1"/>
    </source>
</evidence>
<sequence>MTDPALLRTSNRQGLEKILRLTTQWTMEDEEEAAQERLLQVEDSNPQAPGPEQDKLLSPKPSETPEVDEDEGFGDWSQRPGPRGLPTKDGGREVAPGDTSQELEPKQTPSHGHQQEDVEPGQAQIPLEELCLSPEGEPREGPEEPVQGPQELVEAEEAEEAEEELPRCQQPRTPSPLALEEGPGQSTPPQSPTTEVGRAPKPALLLSVWLMVNVMTLGKWPGSTLGGQGTYPCALCLLPQDRTVSKSCGRGCGDGRMGGGKERMMGGWMDRWMGRTTQVLYVPGADWPHACPLRLPVGTTPGLGIQKSISGAKRKAEVTCLCSGGPPDLLLSGPSPKHSRALSSTQTAGRTPKLARQPSLELPSMTVASTKNLWETGEVQAQSTAKGASCKDIVAGDMSRRSLWEQRGGSKTASSVKSTPSGKRYKFVATGHGKYEKVLVGEGAAP</sequence>
<protein>
    <submittedName>
        <fullName evidence="2">Lymphocyte-specific protein 1</fullName>
    </submittedName>
</protein>
<proteinExistence type="predicted"/>
<name>A0AC55D3P6_ECHTE</name>
<organism evidence="1 2">
    <name type="scientific">Echinops telfairi</name>
    <name type="common">Lesser hedgehog tenrec</name>
    <dbReference type="NCBI Taxonomy" id="9371"/>
    <lineage>
        <taxon>Eukaryota</taxon>
        <taxon>Metazoa</taxon>
        <taxon>Chordata</taxon>
        <taxon>Craniata</taxon>
        <taxon>Vertebrata</taxon>
        <taxon>Euteleostomi</taxon>
        <taxon>Mammalia</taxon>
        <taxon>Eutheria</taxon>
        <taxon>Afrotheria</taxon>
        <taxon>Tenrecidae</taxon>
        <taxon>Tenrecinae</taxon>
        <taxon>Echinops</taxon>
    </lineage>
</organism>
<dbReference type="RefSeq" id="XP_045146361.1">
    <property type="nucleotide sequence ID" value="XM_045290426.1"/>
</dbReference>
<dbReference type="Proteomes" id="UP000694863">
    <property type="component" value="Unplaced"/>
</dbReference>
<keyword evidence="1" id="KW-1185">Reference proteome</keyword>